<keyword evidence="1" id="KW-0812">Transmembrane</keyword>
<keyword evidence="1" id="KW-1133">Transmembrane helix</keyword>
<proteinExistence type="predicted"/>
<feature type="transmembrane region" description="Helical" evidence="1">
    <location>
        <begin position="130"/>
        <end position="153"/>
    </location>
</feature>
<reference evidence="2 3" key="1">
    <citation type="submission" date="2018-07" db="EMBL/GenBank/DDBJ databases">
        <title>Arthrobacter sp. nov., isolated from raw cow's milk with high bacterial count.</title>
        <authorList>
            <person name="Hahne J."/>
            <person name="Isele D."/>
            <person name="Lipski A."/>
        </authorList>
    </citation>
    <scope>NUCLEOTIDE SEQUENCE [LARGE SCALE GENOMIC DNA]</scope>
    <source>
        <strain evidence="2 3">JZ R-183</strain>
    </source>
</reference>
<dbReference type="EMBL" id="QQXL01000006">
    <property type="protein sequence ID" value="RKW69928.1"/>
    <property type="molecule type" value="Genomic_DNA"/>
</dbReference>
<sequence>MSVQLGDEQLGPFHGAALHRWVQTHPSSLSGEERLRAERALAHLQGRLRRRGARPRPFLTLLTVLLTFVGALCGFGAAHVTLTGLELAGLQSRGLEYALEGVFRTVVFPHAVVILSIAVLAATTPMWARIIGIIAGGLSLLWLFAYVPFLGMLDQFSDAVPTVLNLVSCLIFILVAILGVRR</sequence>
<keyword evidence="3" id="KW-1185">Reference proteome</keyword>
<evidence type="ECO:0000256" key="1">
    <source>
        <dbReference type="SAM" id="Phobius"/>
    </source>
</evidence>
<evidence type="ECO:0000313" key="3">
    <source>
        <dbReference type="Proteomes" id="UP000273119"/>
    </source>
</evidence>
<comment type="caution">
    <text evidence="2">The sequence shown here is derived from an EMBL/GenBank/DDBJ whole genome shotgun (WGS) entry which is preliminary data.</text>
</comment>
<feature type="transmembrane region" description="Helical" evidence="1">
    <location>
        <begin position="159"/>
        <end position="180"/>
    </location>
</feature>
<protein>
    <submittedName>
        <fullName evidence="2">Uncharacterized protein</fullName>
    </submittedName>
</protein>
<name>A0A496PHG9_9MICC</name>
<gene>
    <name evidence="2" type="ORF">DWQ67_10715</name>
</gene>
<evidence type="ECO:0000313" key="2">
    <source>
        <dbReference type="EMBL" id="RKW69928.1"/>
    </source>
</evidence>
<dbReference type="Proteomes" id="UP000273119">
    <property type="component" value="Unassembled WGS sequence"/>
</dbReference>
<dbReference type="AlphaFoldDB" id="A0A496PHG9"/>
<feature type="transmembrane region" description="Helical" evidence="1">
    <location>
        <begin position="58"/>
        <end position="82"/>
    </location>
</feature>
<keyword evidence="1" id="KW-0472">Membrane</keyword>
<accession>A0A496PHG9</accession>
<feature type="transmembrane region" description="Helical" evidence="1">
    <location>
        <begin position="102"/>
        <end position="123"/>
    </location>
</feature>
<organism evidence="2 3">
    <name type="scientific">Galactobacter caseinivorans</name>
    <dbReference type="NCBI Taxonomy" id="2676123"/>
    <lineage>
        <taxon>Bacteria</taxon>
        <taxon>Bacillati</taxon>
        <taxon>Actinomycetota</taxon>
        <taxon>Actinomycetes</taxon>
        <taxon>Micrococcales</taxon>
        <taxon>Micrococcaceae</taxon>
        <taxon>Galactobacter</taxon>
    </lineage>
</organism>